<accession>A0A366M586</accession>
<protein>
    <submittedName>
        <fullName evidence="2">Uncharacterized protein</fullName>
    </submittedName>
</protein>
<organism evidence="2 3">
    <name type="scientific">Spongiactinospora rosea</name>
    <dbReference type="NCBI Taxonomy" id="2248750"/>
    <lineage>
        <taxon>Bacteria</taxon>
        <taxon>Bacillati</taxon>
        <taxon>Actinomycetota</taxon>
        <taxon>Actinomycetes</taxon>
        <taxon>Streptosporangiales</taxon>
        <taxon>Streptosporangiaceae</taxon>
        <taxon>Spongiactinospora</taxon>
    </lineage>
</organism>
<evidence type="ECO:0000256" key="1">
    <source>
        <dbReference type="SAM" id="MobiDB-lite"/>
    </source>
</evidence>
<evidence type="ECO:0000313" key="2">
    <source>
        <dbReference type="EMBL" id="RBQ21355.1"/>
    </source>
</evidence>
<gene>
    <name evidence="2" type="ORF">DP939_01145</name>
</gene>
<keyword evidence="3" id="KW-1185">Reference proteome</keyword>
<sequence>MVLDSDVAYVTGTIDGKTHWELYLNEKCAKENDFPDSETPNADNTDLHHHLATWTQSATGQPVSPDRFRDVITTDRIFADDALRSLLYTIGITTEHTSFGDDRPGF</sequence>
<name>A0A366M586_9ACTN</name>
<evidence type="ECO:0000313" key="3">
    <source>
        <dbReference type="Proteomes" id="UP000253303"/>
    </source>
</evidence>
<comment type="caution">
    <text evidence="2">The sequence shown here is derived from an EMBL/GenBank/DDBJ whole genome shotgun (WGS) entry which is preliminary data.</text>
</comment>
<reference evidence="2 3" key="1">
    <citation type="submission" date="2018-06" db="EMBL/GenBank/DDBJ databases">
        <title>Sphaerisporangium craniellae sp. nov., isolated from a marine sponge in the South China Sea.</title>
        <authorList>
            <person name="Li L."/>
        </authorList>
    </citation>
    <scope>NUCLEOTIDE SEQUENCE [LARGE SCALE GENOMIC DNA]</scope>
    <source>
        <strain evidence="2 3">LHW63015</strain>
    </source>
</reference>
<feature type="region of interest" description="Disordered" evidence="1">
    <location>
        <begin position="32"/>
        <end position="66"/>
    </location>
</feature>
<dbReference type="AlphaFoldDB" id="A0A366M586"/>
<proteinExistence type="predicted"/>
<dbReference type="EMBL" id="QMEY01000001">
    <property type="protein sequence ID" value="RBQ21355.1"/>
    <property type="molecule type" value="Genomic_DNA"/>
</dbReference>
<dbReference type="Proteomes" id="UP000253303">
    <property type="component" value="Unassembled WGS sequence"/>
</dbReference>
<feature type="compositionally biased region" description="Polar residues" evidence="1">
    <location>
        <begin position="53"/>
        <end position="62"/>
    </location>
</feature>